<name>A0A8D8YMY3_9HEMI</name>
<dbReference type="AlphaFoldDB" id="A0A8D8YMY3"/>
<accession>A0A8D8YMY3</accession>
<dbReference type="EMBL" id="HBUF01385162">
    <property type="protein sequence ID" value="CAG6731873.1"/>
    <property type="molecule type" value="Transcribed_RNA"/>
</dbReference>
<reference evidence="1" key="1">
    <citation type="submission" date="2021-05" db="EMBL/GenBank/DDBJ databases">
        <authorList>
            <person name="Alioto T."/>
            <person name="Alioto T."/>
            <person name="Gomez Garrido J."/>
        </authorList>
    </citation>
    <scope>NUCLEOTIDE SEQUENCE</scope>
</reference>
<evidence type="ECO:0000313" key="1">
    <source>
        <dbReference type="EMBL" id="CAG6731873.1"/>
    </source>
</evidence>
<organism evidence="1">
    <name type="scientific">Cacopsylla melanoneura</name>
    <dbReference type="NCBI Taxonomy" id="428564"/>
    <lineage>
        <taxon>Eukaryota</taxon>
        <taxon>Metazoa</taxon>
        <taxon>Ecdysozoa</taxon>
        <taxon>Arthropoda</taxon>
        <taxon>Hexapoda</taxon>
        <taxon>Insecta</taxon>
        <taxon>Pterygota</taxon>
        <taxon>Neoptera</taxon>
        <taxon>Paraneoptera</taxon>
        <taxon>Hemiptera</taxon>
        <taxon>Sternorrhyncha</taxon>
        <taxon>Psylloidea</taxon>
        <taxon>Psyllidae</taxon>
        <taxon>Psyllinae</taxon>
        <taxon>Cacopsylla</taxon>
    </lineage>
</organism>
<sequence length="153" mass="17018">MTSRRSLTADPASFLTRLISSQQYRSHYILHSASPKDSVIIVLTQLSHSIPQSASPRDALTADPVSVLTRLLSSHQYRSHLISNQHDLETLSHCRSCLFSDSVNIESAISITFDSSFSITSRRSHCRSCLCSHLILHSASPRDTLSLQILPLF</sequence>
<proteinExistence type="predicted"/>
<protein>
    <submittedName>
        <fullName evidence="1">Uncharacterized protein</fullName>
    </submittedName>
</protein>